<dbReference type="Pfam" id="PF08797">
    <property type="entry name" value="HIRAN"/>
    <property type="match status" value="1"/>
</dbReference>
<comment type="subcellular location">
    <subcellularLocation>
        <location evidence="1">Nucleus</location>
    </subcellularLocation>
</comment>
<dbReference type="GO" id="GO:0008270">
    <property type="term" value="F:zinc ion binding"/>
    <property type="evidence" value="ECO:0007669"/>
    <property type="project" value="UniProtKB-KW"/>
</dbReference>
<evidence type="ECO:0000256" key="10">
    <source>
        <dbReference type="ARBA" id="ARBA00023242"/>
    </source>
</evidence>
<keyword evidence="9" id="KW-0067">ATP-binding</keyword>
<dbReference type="SMART" id="SM00487">
    <property type="entry name" value="DEXDc"/>
    <property type="match status" value="1"/>
</dbReference>
<dbReference type="OrthoDB" id="448448at2759"/>
<dbReference type="SMART" id="SM00490">
    <property type="entry name" value="HELICc"/>
    <property type="match status" value="1"/>
</dbReference>
<evidence type="ECO:0000256" key="3">
    <source>
        <dbReference type="ARBA" id="ARBA00022723"/>
    </source>
</evidence>
<protein>
    <submittedName>
        <fullName evidence="16">SNF2 family helicase, putative</fullName>
    </submittedName>
</protein>
<keyword evidence="3" id="KW-0479">Metal-binding</keyword>
<keyword evidence="4" id="KW-0547">Nucleotide-binding</keyword>
<dbReference type="InterPro" id="IPR001650">
    <property type="entry name" value="Helicase_C-like"/>
</dbReference>
<dbReference type="GO" id="GO:0005634">
    <property type="term" value="C:nucleus"/>
    <property type="evidence" value="ECO:0007669"/>
    <property type="project" value="UniProtKB-SubCell"/>
</dbReference>
<evidence type="ECO:0000256" key="2">
    <source>
        <dbReference type="ARBA" id="ARBA00007025"/>
    </source>
</evidence>
<accession>B6QG68</accession>
<dbReference type="SMART" id="SM00910">
    <property type="entry name" value="HIRAN"/>
    <property type="match status" value="1"/>
</dbReference>
<name>B6QG68_TALMQ</name>
<feature type="domain" description="RING-type" evidence="13">
    <location>
        <begin position="681"/>
        <end position="719"/>
    </location>
</feature>
<dbReference type="Pfam" id="PF00271">
    <property type="entry name" value="Helicase_C"/>
    <property type="match status" value="1"/>
</dbReference>
<proteinExistence type="inferred from homology"/>
<dbReference type="Gene3D" id="3.40.50.300">
    <property type="entry name" value="P-loop containing nucleotide triphosphate hydrolases"/>
    <property type="match status" value="1"/>
</dbReference>
<dbReference type="Gene3D" id="3.30.40.10">
    <property type="entry name" value="Zinc/RING finger domain, C3HC4 (zinc finger)"/>
    <property type="match status" value="1"/>
</dbReference>
<dbReference type="InterPro" id="IPR001841">
    <property type="entry name" value="Znf_RING"/>
</dbReference>
<dbReference type="EMBL" id="DS995901">
    <property type="protein sequence ID" value="EEA24453.1"/>
    <property type="molecule type" value="Genomic_DNA"/>
</dbReference>
<dbReference type="VEuPathDB" id="FungiDB:PMAA_084560"/>
<organism evidence="16 17">
    <name type="scientific">Talaromyces marneffei (strain ATCC 18224 / CBS 334.59 / QM 7333)</name>
    <name type="common">Penicillium marneffei</name>
    <dbReference type="NCBI Taxonomy" id="441960"/>
    <lineage>
        <taxon>Eukaryota</taxon>
        <taxon>Fungi</taxon>
        <taxon>Dikarya</taxon>
        <taxon>Ascomycota</taxon>
        <taxon>Pezizomycotina</taxon>
        <taxon>Eurotiomycetes</taxon>
        <taxon>Eurotiomycetidae</taxon>
        <taxon>Eurotiales</taxon>
        <taxon>Trichocomaceae</taxon>
        <taxon>Talaromyces</taxon>
        <taxon>Talaromyces sect. Talaromyces</taxon>
    </lineage>
</organism>
<dbReference type="PhylomeDB" id="B6QG68"/>
<dbReference type="Gene3D" id="3.30.70.2330">
    <property type="match status" value="1"/>
</dbReference>
<dbReference type="PROSITE" id="PS51194">
    <property type="entry name" value="HELICASE_CTER"/>
    <property type="match status" value="1"/>
</dbReference>
<evidence type="ECO:0000256" key="4">
    <source>
        <dbReference type="ARBA" id="ARBA00022741"/>
    </source>
</evidence>
<dbReference type="InterPro" id="IPR050628">
    <property type="entry name" value="SNF2_RAD54_helicase_TF"/>
</dbReference>
<dbReference type="GO" id="GO:0004386">
    <property type="term" value="F:helicase activity"/>
    <property type="evidence" value="ECO:0007669"/>
    <property type="project" value="UniProtKB-KW"/>
</dbReference>
<evidence type="ECO:0000259" key="13">
    <source>
        <dbReference type="PROSITE" id="PS50089"/>
    </source>
</evidence>
<keyword evidence="6" id="KW-0378">Hydrolase</keyword>
<dbReference type="InterPro" id="IPR000330">
    <property type="entry name" value="SNF2_N"/>
</dbReference>
<gene>
    <name evidence="16" type="ORF">PMAA_084560</name>
</gene>
<dbReference type="Proteomes" id="UP000001294">
    <property type="component" value="Unassembled WGS sequence"/>
</dbReference>
<dbReference type="PANTHER" id="PTHR45626">
    <property type="entry name" value="TRANSCRIPTION TERMINATION FACTOR 2-RELATED"/>
    <property type="match status" value="1"/>
</dbReference>
<dbReference type="SUPFAM" id="SSF57850">
    <property type="entry name" value="RING/U-box"/>
    <property type="match status" value="1"/>
</dbReference>
<evidence type="ECO:0000313" key="16">
    <source>
        <dbReference type="EMBL" id="EEA24453.1"/>
    </source>
</evidence>
<reference evidence="17" key="1">
    <citation type="journal article" date="2015" name="Genome Announc.">
        <title>Genome sequence of the AIDS-associated pathogen Penicillium marneffei (ATCC18224) and its near taxonomic relative Talaromyces stipitatus (ATCC10500).</title>
        <authorList>
            <person name="Nierman W.C."/>
            <person name="Fedorova-Abrams N.D."/>
            <person name="Andrianopoulos A."/>
        </authorList>
    </citation>
    <scope>NUCLEOTIDE SEQUENCE [LARGE SCALE GENOMIC DNA]</scope>
    <source>
        <strain evidence="17">ATCC 18224 / CBS 334.59 / QM 7333</strain>
    </source>
</reference>
<dbReference type="InterPro" id="IPR049730">
    <property type="entry name" value="SNF2/RAD54-like_C"/>
</dbReference>
<keyword evidence="10" id="KW-0539">Nucleus</keyword>
<dbReference type="HOGENOM" id="CLU_000315_2_5_1"/>
<evidence type="ECO:0000256" key="11">
    <source>
        <dbReference type="PROSITE-ProRule" id="PRU00175"/>
    </source>
</evidence>
<dbReference type="Gene3D" id="3.40.50.10810">
    <property type="entry name" value="Tandem AAA-ATPase domain"/>
    <property type="match status" value="1"/>
</dbReference>
<dbReference type="GO" id="GO:0008094">
    <property type="term" value="F:ATP-dependent activity, acting on DNA"/>
    <property type="evidence" value="ECO:0007669"/>
    <property type="project" value="TreeGrafter"/>
</dbReference>
<dbReference type="PANTHER" id="PTHR45626:SF11">
    <property type="entry name" value="FAMILY HELICASE, PUTATIVE (AFU_ORTHOLOGUE AFUA_5G06590)-RELATED"/>
    <property type="match status" value="1"/>
</dbReference>
<feature type="domain" description="Helicase C-terminal" evidence="15">
    <location>
        <begin position="755"/>
        <end position="923"/>
    </location>
</feature>
<dbReference type="GO" id="GO:0003676">
    <property type="term" value="F:nucleic acid binding"/>
    <property type="evidence" value="ECO:0007669"/>
    <property type="project" value="InterPro"/>
</dbReference>
<evidence type="ECO:0000256" key="8">
    <source>
        <dbReference type="ARBA" id="ARBA00022833"/>
    </source>
</evidence>
<dbReference type="SMART" id="SM00184">
    <property type="entry name" value="RING"/>
    <property type="match status" value="1"/>
</dbReference>
<feature type="compositionally biased region" description="Polar residues" evidence="12">
    <location>
        <begin position="31"/>
        <end position="45"/>
    </location>
</feature>
<dbReference type="InterPro" id="IPR014905">
    <property type="entry name" value="HIRAN"/>
</dbReference>
<dbReference type="STRING" id="441960.B6QG68"/>
<dbReference type="GO" id="GO:0006281">
    <property type="term" value="P:DNA repair"/>
    <property type="evidence" value="ECO:0007669"/>
    <property type="project" value="TreeGrafter"/>
</dbReference>
<dbReference type="GO" id="GO:0016818">
    <property type="term" value="F:hydrolase activity, acting on acid anhydrides, in phosphorus-containing anhydrides"/>
    <property type="evidence" value="ECO:0007669"/>
    <property type="project" value="InterPro"/>
</dbReference>
<dbReference type="InterPro" id="IPR013083">
    <property type="entry name" value="Znf_RING/FYVE/PHD"/>
</dbReference>
<dbReference type="Pfam" id="PF00176">
    <property type="entry name" value="SNF2-rel_dom"/>
    <property type="match status" value="1"/>
</dbReference>
<dbReference type="CDD" id="cd18793">
    <property type="entry name" value="SF2_C_SNF"/>
    <property type="match status" value="1"/>
</dbReference>
<evidence type="ECO:0000259" key="14">
    <source>
        <dbReference type="PROSITE" id="PS51192"/>
    </source>
</evidence>
<dbReference type="InterPro" id="IPR038718">
    <property type="entry name" value="SNF2-like_sf"/>
</dbReference>
<keyword evidence="8" id="KW-0862">Zinc</keyword>
<evidence type="ECO:0000259" key="15">
    <source>
        <dbReference type="PROSITE" id="PS51194"/>
    </source>
</evidence>
<comment type="similarity">
    <text evidence="2">Belongs to the SNF2/RAD54 helicase family.</text>
</comment>
<dbReference type="AlphaFoldDB" id="B6QG68"/>
<evidence type="ECO:0000313" key="17">
    <source>
        <dbReference type="Proteomes" id="UP000001294"/>
    </source>
</evidence>
<dbReference type="InterPro" id="IPR027417">
    <property type="entry name" value="P-loop_NTPase"/>
</dbReference>
<keyword evidence="5 11" id="KW-0863">Zinc-finger</keyword>
<evidence type="ECO:0000256" key="1">
    <source>
        <dbReference type="ARBA" id="ARBA00004123"/>
    </source>
</evidence>
<evidence type="ECO:0000256" key="6">
    <source>
        <dbReference type="ARBA" id="ARBA00022801"/>
    </source>
</evidence>
<keyword evidence="7 16" id="KW-0347">Helicase</keyword>
<dbReference type="PROSITE" id="PS50089">
    <property type="entry name" value="ZF_RING_2"/>
    <property type="match status" value="1"/>
</dbReference>
<evidence type="ECO:0000256" key="12">
    <source>
        <dbReference type="SAM" id="MobiDB-lite"/>
    </source>
</evidence>
<evidence type="ECO:0000256" key="5">
    <source>
        <dbReference type="ARBA" id="ARBA00022771"/>
    </source>
</evidence>
<dbReference type="InterPro" id="IPR014001">
    <property type="entry name" value="Helicase_ATP-bd"/>
</dbReference>
<dbReference type="PROSITE" id="PS51192">
    <property type="entry name" value="HELICASE_ATP_BIND_1"/>
    <property type="match status" value="1"/>
</dbReference>
<dbReference type="Pfam" id="PF13923">
    <property type="entry name" value="zf-C3HC4_2"/>
    <property type="match status" value="1"/>
</dbReference>
<feature type="region of interest" description="Disordered" evidence="12">
    <location>
        <begin position="19"/>
        <end position="45"/>
    </location>
</feature>
<feature type="domain" description="Helicase ATP-binding" evidence="14">
    <location>
        <begin position="346"/>
        <end position="521"/>
    </location>
</feature>
<evidence type="ECO:0000256" key="7">
    <source>
        <dbReference type="ARBA" id="ARBA00022806"/>
    </source>
</evidence>
<dbReference type="GO" id="GO:0005524">
    <property type="term" value="F:ATP binding"/>
    <property type="evidence" value="ECO:0007669"/>
    <property type="project" value="UniProtKB-KW"/>
</dbReference>
<evidence type="ECO:0000256" key="9">
    <source>
        <dbReference type="ARBA" id="ARBA00022840"/>
    </source>
</evidence>
<keyword evidence="17" id="KW-1185">Reference proteome</keyword>
<dbReference type="SUPFAM" id="SSF52540">
    <property type="entry name" value="P-loop containing nucleoside triphosphate hydrolases"/>
    <property type="match status" value="2"/>
</dbReference>
<sequence>MPVRGKRPAQAVVDLTHDGQENAHRPAKIGRTSQTNSSAPLANVTNGQRFGQDIDYISLSQMDDDDFNSIVPATQAGDDLDLNSFQLYGCINTKIVGVRFYSGYASSGERVTLQREPDNKYDRNAIKVLNVMGAQIGHIPRNVASDLAKYLDSKSLVIEGMLTGSIGSYDCPIALTLYGPSDLIRKDQVRTQMRADRLPLTELIRIEQDSARKEWQRQKALMEVDKQRLLGNKRGSGGYPTLQRPKQAMESTSLEDLVQQSSSINAHRVDQAVERFGNTEVDLANMPMAETPFGMKTQLLSYQRQGLAWMLEKESPKLPEVGAKDVQLWKKEHGRYKNIATNYATSTPPPLASGGILADDMGLGKTIQTISLIMANSNADGNGITAPTLIVSPVGVMSNWKQQIEMHVKPEFVPKILVYHGTGKKEGSKLKDYGVVITSYGAIASEYDADKKKAKSTRSGLYSLKWRRIVLDEGHTLRNPRSKGALAACHLEADSRWSLTGTPIINTLKDLYSQIRFLRLSGGLEDLAIFNAVLIRPLTNGETIGATILQALMGAICLRRRKDMAFVNLRLPDMKMHVLRVKFEDHELKKYEMFQNEARGMLDKYKHQVSGPNGATTYSHVLEVLLRLRQVCNHWSLCKNRVDKLMALLGESEKKVVELTPENIKALQDILQLQIESQETCAICLDDLSEPVITACAHAFDKSCIEQVIERQHKCPLCRAELKDTGTLVAPATEMGEDAGADDAEAADASAPSSKIKALIKILTAKGQAEQTKTVVFSQWTSFLDIIEPHLTANDVRFTRIDGKLNSNKRDQAIAEFSNDPKCKVLLASLNVCSVGLNLVAANQVILCDSWWAPAIEDQAIDRVYRLGQTRETMVWRLVMEGSVEDNVLKIQAAKRELSSTALSERTDKKKGESTQSRLADLEKLLRRADEPSTQEVSN</sequence>